<proteinExistence type="predicted"/>
<feature type="region of interest" description="Disordered" evidence="1">
    <location>
        <begin position="1"/>
        <end position="28"/>
    </location>
</feature>
<dbReference type="Proteomes" id="UP000294927">
    <property type="component" value="Unassembled WGS sequence"/>
</dbReference>
<evidence type="ECO:0000256" key="1">
    <source>
        <dbReference type="SAM" id="MobiDB-lite"/>
    </source>
</evidence>
<evidence type="ECO:0000313" key="3">
    <source>
        <dbReference type="EMBL" id="TDV48848.1"/>
    </source>
</evidence>
<feature type="transmembrane region" description="Helical" evidence="2">
    <location>
        <begin position="138"/>
        <end position="161"/>
    </location>
</feature>
<dbReference type="AlphaFoldDB" id="A0A4R7VIC9"/>
<dbReference type="Gene3D" id="2.60.120.260">
    <property type="entry name" value="Galactose-binding domain-like"/>
    <property type="match status" value="1"/>
</dbReference>
<evidence type="ECO:0000313" key="4">
    <source>
        <dbReference type="Proteomes" id="UP000294927"/>
    </source>
</evidence>
<protein>
    <submittedName>
        <fullName evidence="3">Carbohydrate binding protein</fullName>
    </submittedName>
</protein>
<dbReference type="SUPFAM" id="SSF49785">
    <property type="entry name" value="Galactose-binding domain-like"/>
    <property type="match status" value="1"/>
</dbReference>
<keyword evidence="4" id="KW-1185">Reference proteome</keyword>
<reference evidence="3 4" key="1">
    <citation type="submission" date="2019-03" db="EMBL/GenBank/DDBJ databases">
        <title>Genomic Encyclopedia of Archaeal and Bacterial Type Strains, Phase II (KMG-II): from individual species to whole genera.</title>
        <authorList>
            <person name="Goeker M."/>
        </authorList>
    </citation>
    <scope>NUCLEOTIDE SEQUENCE [LARGE SCALE GENOMIC DNA]</scope>
    <source>
        <strain evidence="3 4">DSM 45499</strain>
    </source>
</reference>
<comment type="caution">
    <text evidence="3">The sequence shown here is derived from an EMBL/GenBank/DDBJ whole genome shotgun (WGS) entry which is preliminary data.</text>
</comment>
<dbReference type="EMBL" id="SOCP01000008">
    <property type="protein sequence ID" value="TDV48848.1"/>
    <property type="molecule type" value="Genomic_DNA"/>
</dbReference>
<evidence type="ECO:0000256" key="2">
    <source>
        <dbReference type="SAM" id="Phobius"/>
    </source>
</evidence>
<accession>A0A4R7VIC9</accession>
<gene>
    <name evidence="3" type="ORF">CLV71_108208</name>
</gene>
<keyword evidence="2" id="KW-0812">Transmembrane</keyword>
<feature type="compositionally biased region" description="Low complexity" evidence="1">
    <location>
        <begin position="166"/>
        <end position="177"/>
    </location>
</feature>
<sequence length="341" mass="36012">MFDRGNVPDVAGKISAAEPGPEPTQARTPADFVADLNRLRVWAGQPSLRQLEKLSGQPLAGQGTEPLPSSTTSEILAGRRLPRLPRLEFVESFVAACLRARELDDEAVEQTVDRWRTAWRGVETGDASGRSWSPRVPAVVAAAVVIFAAGVLVGVTGTRLLDQGDSAASPTTTTAAPVASRPCLPPDEPPARGTVSMGPAGTPSVDDHDPADWWSNVSTVALTTNPKGFTVAVPSGSTMSWEVLAIRSGITLTAGHRYRFDFTASANRAVAIQTRIQDKAPPLYRPALVESVPVATTPCRRAYTFTVNSTSPATGEVTFQLGGQGAYTLTIDDPVLVDTSA</sequence>
<dbReference type="InterPro" id="IPR008979">
    <property type="entry name" value="Galactose-bd-like_sf"/>
</dbReference>
<name>A0A4R7VIC9_9PSEU</name>
<keyword evidence="2" id="KW-0472">Membrane</keyword>
<keyword evidence="2" id="KW-1133">Transmembrane helix</keyword>
<feature type="region of interest" description="Disordered" evidence="1">
    <location>
        <begin position="163"/>
        <end position="210"/>
    </location>
</feature>
<organism evidence="3 4">
    <name type="scientific">Actinophytocola oryzae</name>
    <dbReference type="NCBI Taxonomy" id="502181"/>
    <lineage>
        <taxon>Bacteria</taxon>
        <taxon>Bacillati</taxon>
        <taxon>Actinomycetota</taxon>
        <taxon>Actinomycetes</taxon>
        <taxon>Pseudonocardiales</taxon>
        <taxon>Pseudonocardiaceae</taxon>
    </lineage>
</organism>